<evidence type="ECO:0000256" key="3">
    <source>
        <dbReference type="ARBA" id="ARBA00022840"/>
    </source>
</evidence>
<sequence>MTAIRCSQLNKTFTQGDQIICGLNDVSIDIEEGSFVCLSGPSGSGKTTLLNAMGGLDKPDSGEIQVGDKHVDLLGKSDLADMRLHSIGFVFQAYNLIPVLTARENIEFVMQIQGVPTAQRRDKAIAMLEEVGLADHEDRLPSQLSGGQQQRVAVARAIVSGPTLVLADEPTANLDSTSATQLMELFVALNLERGITFVIATHDTRVMAYCPRLIRMEDGKIISDEERTGKSGELQPQPS</sequence>
<dbReference type="InterPro" id="IPR017871">
    <property type="entry name" value="ABC_transporter-like_CS"/>
</dbReference>
<comment type="caution">
    <text evidence="5">The sequence shown here is derived from an EMBL/GenBank/DDBJ whole genome shotgun (WGS) entry which is preliminary data.</text>
</comment>
<proteinExistence type="predicted"/>
<evidence type="ECO:0000256" key="1">
    <source>
        <dbReference type="ARBA" id="ARBA00022448"/>
    </source>
</evidence>
<dbReference type="CDD" id="cd03255">
    <property type="entry name" value="ABC_MJ0796_LolCDE_FtsE"/>
    <property type="match status" value="1"/>
</dbReference>
<evidence type="ECO:0000313" key="6">
    <source>
        <dbReference type="Proteomes" id="UP001143307"/>
    </source>
</evidence>
<organism evidence="5 6">
    <name type="scientific">Candidatus Seongchinamella marina</name>
    <dbReference type="NCBI Taxonomy" id="2518990"/>
    <lineage>
        <taxon>Bacteria</taxon>
        <taxon>Pseudomonadati</taxon>
        <taxon>Pseudomonadota</taxon>
        <taxon>Gammaproteobacteria</taxon>
        <taxon>Cellvibrionales</taxon>
        <taxon>Halieaceae</taxon>
        <taxon>Seongchinamella</taxon>
    </lineage>
</organism>
<evidence type="ECO:0000313" key="5">
    <source>
        <dbReference type="EMBL" id="MCX2974129.1"/>
    </source>
</evidence>
<dbReference type="EMBL" id="SHNP01000003">
    <property type="protein sequence ID" value="MCX2974129.1"/>
    <property type="molecule type" value="Genomic_DNA"/>
</dbReference>
<protein>
    <submittedName>
        <fullName evidence="5">ABC transporter ATP-binding protein</fullName>
    </submittedName>
</protein>
<feature type="domain" description="ABC transporter" evidence="4">
    <location>
        <begin position="4"/>
        <end position="239"/>
    </location>
</feature>
<dbReference type="InterPro" id="IPR027417">
    <property type="entry name" value="P-loop_NTPase"/>
</dbReference>
<dbReference type="InterPro" id="IPR015854">
    <property type="entry name" value="ABC_transpr_LolD-like"/>
</dbReference>
<dbReference type="PANTHER" id="PTHR24220">
    <property type="entry name" value="IMPORT ATP-BINDING PROTEIN"/>
    <property type="match status" value="1"/>
</dbReference>
<dbReference type="RefSeq" id="WP_279252933.1">
    <property type="nucleotide sequence ID" value="NZ_SHNP01000003.1"/>
</dbReference>
<evidence type="ECO:0000259" key="4">
    <source>
        <dbReference type="PROSITE" id="PS50893"/>
    </source>
</evidence>
<dbReference type="PROSITE" id="PS00211">
    <property type="entry name" value="ABC_TRANSPORTER_1"/>
    <property type="match status" value="1"/>
</dbReference>
<dbReference type="InterPro" id="IPR017911">
    <property type="entry name" value="MacB-like_ATP-bd"/>
</dbReference>
<name>A0ABT3SXY0_9GAMM</name>
<keyword evidence="1" id="KW-0813">Transport</keyword>
<dbReference type="GO" id="GO:0005524">
    <property type="term" value="F:ATP binding"/>
    <property type="evidence" value="ECO:0007669"/>
    <property type="project" value="UniProtKB-KW"/>
</dbReference>
<dbReference type="PROSITE" id="PS50893">
    <property type="entry name" value="ABC_TRANSPORTER_2"/>
    <property type="match status" value="1"/>
</dbReference>
<reference evidence="5" key="1">
    <citation type="submission" date="2019-02" db="EMBL/GenBank/DDBJ databases">
        <authorList>
            <person name="Li S.-H."/>
        </authorList>
    </citation>
    <scope>NUCLEOTIDE SEQUENCE</scope>
    <source>
        <strain evidence="5">IMCC8485</strain>
    </source>
</reference>
<keyword evidence="6" id="KW-1185">Reference proteome</keyword>
<dbReference type="InterPro" id="IPR003439">
    <property type="entry name" value="ABC_transporter-like_ATP-bd"/>
</dbReference>
<keyword evidence="3 5" id="KW-0067">ATP-binding</keyword>
<dbReference type="Pfam" id="PF00005">
    <property type="entry name" value="ABC_tran"/>
    <property type="match status" value="1"/>
</dbReference>
<accession>A0ABT3SXY0</accession>
<dbReference type="InterPro" id="IPR003593">
    <property type="entry name" value="AAA+_ATPase"/>
</dbReference>
<evidence type="ECO:0000256" key="2">
    <source>
        <dbReference type="ARBA" id="ARBA00022741"/>
    </source>
</evidence>
<dbReference type="SMART" id="SM00382">
    <property type="entry name" value="AAA"/>
    <property type="match status" value="1"/>
</dbReference>
<gene>
    <name evidence="5" type="ORF">EYC87_11105</name>
</gene>
<keyword evidence="2" id="KW-0547">Nucleotide-binding</keyword>
<dbReference type="SUPFAM" id="SSF52540">
    <property type="entry name" value="P-loop containing nucleoside triphosphate hydrolases"/>
    <property type="match status" value="1"/>
</dbReference>
<dbReference type="Gene3D" id="3.40.50.300">
    <property type="entry name" value="P-loop containing nucleotide triphosphate hydrolases"/>
    <property type="match status" value="1"/>
</dbReference>
<dbReference type="Proteomes" id="UP001143307">
    <property type="component" value="Unassembled WGS sequence"/>
</dbReference>